<protein>
    <recommendedName>
        <fullName evidence="1">Nucleolus and neural progenitor protein-like N-terminal domain-containing protein</fullName>
    </recommendedName>
</protein>
<dbReference type="AlphaFoldDB" id="A0A5N5TJI6"/>
<proteinExistence type="predicted"/>
<comment type="caution">
    <text evidence="2">The sequence shown here is derived from an EMBL/GenBank/DDBJ whole genome shotgun (WGS) entry which is preliminary data.</text>
</comment>
<name>A0A5N5TJI6_9CRUS</name>
<gene>
    <name evidence="2" type="ORF">Anas_01711</name>
</gene>
<keyword evidence="3" id="KW-1185">Reference proteome</keyword>
<dbReference type="Proteomes" id="UP000326759">
    <property type="component" value="Unassembled WGS sequence"/>
</dbReference>
<feature type="domain" description="Nucleolus and neural progenitor protein-like N-terminal" evidence="1">
    <location>
        <begin position="71"/>
        <end position="171"/>
    </location>
</feature>
<reference evidence="2 3" key="1">
    <citation type="journal article" date="2019" name="PLoS Biol.">
        <title>Sex chromosomes control vertical transmission of feminizing Wolbachia symbionts in an isopod.</title>
        <authorList>
            <person name="Becking T."/>
            <person name="Chebbi M.A."/>
            <person name="Giraud I."/>
            <person name="Moumen B."/>
            <person name="Laverre T."/>
            <person name="Caubet Y."/>
            <person name="Peccoud J."/>
            <person name="Gilbert C."/>
            <person name="Cordaux R."/>
        </authorList>
    </citation>
    <scope>NUCLEOTIDE SEQUENCE [LARGE SCALE GENOMIC DNA]</scope>
    <source>
        <strain evidence="2">ANa2</strain>
        <tissue evidence="2">Whole body excluding digestive tract and cuticle</tissue>
    </source>
</reference>
<evidence type="ECO:0000259" key="1">
    <source>
        <dbReference type="Pfam" id="PF14780"/>
    </source>
</evidence>
<dbReference type="InterPro" id="IPR027951">
    <property type="entry name" value="Nepro_N"/>
</dbReference>
<accession>A0A5N5TJI6</accession>
<dbReference type="Pfam" id="PF14780">
    <property type="entry name" value="NEPRO_N"/>
    <property type="match status" value="1"/>
</dbReference>
<dbReference type="OrthoDB" id="10442354at2759"/>
<evidence type="ECO:0000313" key="3">
    <source>
        <dbReference type="Proteomes" id="UP000326759"/>
    </source>
</evidence>
<organism evidence="2 3">
    <name type="scientific">Armadillidium nasatum</name>
    <dbReference type="NCBI Taxonomy" id="96803"/>
    <lineage>
        <taxon>Eukaryota</taxon>
        <taxon>Metazoa</taxon>
        <taxon>Ecdysozoa</taxon>
        <taxon>Arthropoda</taxon>
        <taxon>Crustacea</taxon>
        <taxon>Multicrustacea</taxon>
        <taxon>Malacostraca</taxon>
        <taxon>Eumalacostraca</taxon>
        <taxon>Peracarida</taxon>
        <taxon>Isopoda</taxon>
        <taxon>Oniscidea</taxon>
        <taxon>Crinocheta</taxon>
        <taxon>Armadillidiidae</taxon>
        <taxon>Armadillidium</taxon>
    </lineage>
</organism>
<evidence type="ECO:0000313" key="2">
    <source>
        <dbReference type="EMBL" id="KAB7506270.1"/>
    </source>
</evidence>
<sequence length="350" mass="40462">MNIWNERFIASPPNITVLFEENELSKLCELTTQKLSMRNSLLKISSPEIWVTNLNNLLKTANKQLFSVSTSLELELKCLHSYIYQGGGVHKKEKIRLPSPKSMYYLLHRLVGAFHLLLRSISYCLESSYYFKAKLVRGFSISTSTLGFAVIGRIRALELDICNIISTLSDQLNPYVMAMIETKDSEKVEDLPNNLQQILTEFLENKNVERGEEKINKKTKKTTDSNAAEVSEDDDFSFTSLQASENVRKESENLENRNIKHSNHNFTFTAACKDDDEDLGDFVPYSKFEELKKLSDCVLETSKSKEYRKESNQKFKKRFADEDNCNFKNKKQKVVIEKQKKNCKKKKIKK</sequence>
<dbReference type="EMBL" id="SEYY01000908">
    <property type="protein sequence ID" value="KAB7506270.1"/>
    <property type="molecule type" value="Genomic_DNA"/>
</dbReference>